<protein>
    <submittedName>
        <fullName evidence="3">Uncharacterized protein</fullName>
    </submittedName>
</protein>
<comment type="caution">
    <text evidence="3">The sequence shown here is derived from an EMBL/GenBank/DDBJ whole genome shotgun (WGS) entry which is preliminary data.</text>
</comment>
<reference evidence="3" key="1">
    <citation type="journal article" date="2022" name="Plant J.">
        <title>Strategies of tolerance reflected in two North American maple genomes.</title>
        <authorList>
            <person name="McEvoy S.L."/>
            <person name="Sezen U.U."/>
            <person name="Trouern-Trend A."/>
            <person name="McMahon S.M."/>
            <person name="Schaberg P.G."/>
            <person name="Yang J."/>
            <person name="Wegrzyn J.L."/>
            <person name="Swenson N.G."/>
        </authorList>
    </citation>
    <scope>NUCLEOTIDE SEQUENCE</scope>
    <source>
        <strain evidence="3">NS2018</strain>
    </source>
</reference>
<reference evidence="3" key="2">
    <citation type="submission" date="2023-06" db="EMBL/GenBank/DDBJ databases">
        <authorList>
            <person name="Swenson N.G."/>
            <person name="Wegrzyn J.L."/>
            <person name="Mcevoy S.L."/>
        </authorList>
    </citation>
    <scope>NUCLEOTIDE SEQUENCE</scope>
    <source>
        <strain evidence="3">NS2018</strain>
        <tissue evidence="3">Leaf</tissue>
    </source>
</reference>
<feature type="region of interest" description="Disordered" evidence="1">
    <location>
        <begin position="53"/>
        <end position="76"/>
    </location>
</feature>
<dbReference type="AlphaFoldDB" id="A0AA39SLG1"/>
<name>A0AA39SLG1_ACESA</name>
<evidence type="ECO:0000313" key="4">
    <source>
        <dbReference type="Proteomes" id="UP001168877"/>
    </source>
</evidence>
<dbReference type="EMBL" id="JAUESC010000004">
    <property type="protein sequence ID" value="KAK0596287.1"/>
    <property type="molecule type" value="Genomic_DNA"/>
</dbReference>
<gene>
    <name evidence="3" type="ORF">LWI29_014383</name>
</gene>
<accession>A0AA39SLG1</accession>
<evidence type="ECO:0000313" key="3">
    <source>
        <dbReference type="EMBL" id="KAK0596287.1"/>
    </source>
</evidence>
<evidence type="ECO:0000256" key="2">
    <source>
        <dbReference type="SAM" id="SignalP"/>
    </source>
</evidence>
<keyword evidence="4" id="KW-1185">Reference proteome</keyword>
<feature type="chain" id="PRO_5041402670" evidence="2">
    <location>
        <begin position="31"/>
        <end position="159"/>
    </location>
</feature>
<feature type="signal peptide" evidence="2">
    <location>
        <begin position="1"/>
        <end position="30"/>
    </location>
</feature>
<sequence>MAAAFKNPKSHLILLLLRIFHCSFLYPGTALSPDENLPAGSFPSGLGGNENTPVLSSPPFSTPATATNKNSQLSPSLNNQGLQSPVVYQQVPLNYEAFLSGLLSVRRPRIFSLEAWNNANNVFQWLYDLLRKKDAKCCSSQSIARLMASHHTVMQTMSI</sequence>
<evidence type="ECO:0000256" key="1">
    <source>
        <dbReference type="SAM" id="MobiDB-lite"/>
    </source>
</evidence>
<organism evidence="3 4">
    <name type="scientific">Acer saccharum</name>
    <name type="common">Sugar maple</name>
    <dbReference type="NCBI Taxonomy" id="4024"/>
    <lineage>
        <taxon>Eukaryota</taxon>
        <taxon>Viridiplantae</taxon>
        <taxon>Streptophyta</taxon>
        <taxon>Embryophyta</taxon>
        <taxon>Tracheophyta</taxon>
        <taxon>Spermatophyta</taxon>
        <taxon>Magnoliopsida</taxon>
        <taxon>eudicotyledons</taxon>
        <taxon>Gunneridae</taxon>
        <taxon>Pentapetalae</taxon>
        <taxon>rosids</taxon>
        <taxon>malvids</taxon>
        <taxon>Sapindales</taxon>
        <taxon>Sapindaceae</taxon>
        <taxon>Hippocastanoideae</taxon>
        <taxon>Acereae</taxon>
        <taxon>Acer</taxon>
    </lineage>
</organism>
<proteinExistence type="predicted"/>
<dbReference type="Proteomes" id="UP001168877">
    <property type="component" value="Unassembled WGS sequence"/>
</dbReference>
<keyword evidence="2" id="KW-0732">Signal</keyword>